<evidence type="ECO:0000313" key="3">
    <source>
        <dbReference type="EMBL" id="GAQ21093.1"/>
    </source>
</evidence>
<organism evidence="3 4">
    <name type="scientific">Deinococcus grandis</name>
    <dbReference type="NCBI Taxonomy" id="57498"/>
    <lineage>
        <taxon>Bacteria</taxon>
        <taxon>Thermotogati</taxon>
        <taxon>Deinococcota</taxon>
        <taxon>Deinococci</taxon>
        <taxon>Deinococcales</taxon>
        <taxon>Deinococcaceae</taxon>
        <taxon>Deinococcus</taxon>
    </lineage>
</organism>
<evidence type="ECO:0000256" key="2">
    <source>
        <dbReference type="SAM" id="Phobius"/>
    </source>
</evidence>
<keyword evidence="2" id="KW-1133">Transmembrane helix</keyword>
<evidence type="ECO:0000313" key="4">
    <source>
        <dbReference type="Proteomes" id="UP000056209"/>
    </source>
</evidence>
<name>A0A100HHY7_9DEIO</name>
<keyword evidence="2" id="KW-0472">Membrane</keyword>
<comment type="caution">
    <text evidence="3">The sequence shown here is derived from an EMBL/GenBank/DDBJ whole genome shotgun (WGS) entry which is preliminary data.</text>
</comment>
<proteinExistence type="predicted"/>
<feature type="transmembrane region" description="Helical" evidence="2">
    <location>
        <begin position="81"/>
        <end position="98"/>
    </location>
</feature>
<feature type="region of interest" description="Disordered" evidence="1">
    <location>
        <begin position="1"/>
        <end position="22"/>
    </location>
</feature>
<dbReference type="Proteomes" id="UP000056209">
    <property type="component" value="Unassembled WGS sequence"/>
</dbReference>
<gene>
    <name evidence="3" type="ORF">DEIGR_101120</name>
</gene>
<sequence>MQRVTTTPPDPTPDQPGRRPTPDALTAVSFLLLAALAALLLWPLLMGGVAPSPYLIGGLLLARLGVQLLRARRDPRLRRPVSWALDLLIIALIFNVASRQPA</sequence>
<dbReference type="EMBL" id="BCMS01000001">
    <property type="protein sequence ID" value="GAQ21093.1"/>
    <property type="molecule type" value="Genomic_DNA"/>
</dbReference>
<keyword evidence="4" id="KW-1185">Reference proteome</keyword>
<keyword evidence="2" id="KW-0812">Transmembrane</keyword>
<dbReference type="AlphaFoldDB" id="A0A100HHY7"/>
<reference evidence="4" key="1">
    <citation type="submission" date="2015-11" db="EMBL/GenBank/DDBJ databases">
        <title>Draft Genome Sequence of the Radioresistant Bacterium Deinococcus grandis, Isolated from Freshwater Fish in Japan.</title>
        <authorList>
            <person name="Satoh K."/>
            <person name="Onodera T."/>
            <person name="Omoso K."/>
            <person name="Takeda-Yano K."/>
            <person name="Katayama T."/>
            <person name="Oono Y."/>
            <person name="Narumi I."/>
        </authorList>
    </citation>
    <scope>NUCLEOTIDE SEQUENCE [LARGE SCALE GENOMIC DNA]</scope>
    <source>
        <strain evidence="4">ATCC 43672</strain>
    </source>
</reference>
<protein>
    <submittedName>
        <fullName evidence="3">Uncharacterized protein</fullName>
    </submittedName>
</protein>
<accession>A0A100HHY7</accession>
<evidence type="ECO:0000256" key="1">
    <source>
        <dbReference type="SAM" id="MobiDB-lite"/>
    </source>
</evidence>
<feature type="transmembrane region" description="Helical" evidence="2">
    <location>
        <begin position="24"/>
        <end position="45"/>
    </location>
</feature>